<reference evidence="1" key="1">
    <citation type="submission" date="2022-09" db="EMBL/GenBank/DDBJ databases">
        <title>A Global Phylogenomic Analysis of the Shiitake Genus Lentinula.</title>
        <authorList>
            <consortium name="DOE Joint Genome Institute"/>
            <person name="Sierra-Patev S."/>
            <person name="Min B."/>
            <person name="Naranjo-Ortiz M."/>
            <person name="Looney B."/>
            <person name="Konkel Z."/>
            <person name="Slot J.C."/>
            <person name="Sakamoto Y."/>
            <person name="Steenwyk J.L."/>
            <person name="Rokas A."/>
            <person name="Carro J."/>
            <person name="Camarero S."/>
            <person name="Ferreira P."/>
            <person name="Molpeceres G."/>
            <person name="Ruiz-Duenas F.J."/>
            <person name="Serrano A."/>
            <person name="Henrissat B."/>
            <person name="Drula E."/>
            <person name="Hughes K.W."/>
            <person name="Mata J.L."/>
            <person name="Ishikawa N.K."/>
            <person name="Vargas-Isla R."/>
            <person name="Ushijima S."/>
            <person name="Smith C.A."/>
            <person name="Ahrendt S."/>
            <person name="Andreopoulos W."/>
            <person name="He G."/>
            <person name="Labutti K."/>
            <person name="Lipzen A."/>
            <person name="Ng V."/>
            <person name="Riley R."/>
            <person name="Sandor L."/>
            <person name="Barry K."/>
            <person name="Martinez A.T."/>
            <person name="Xiao Y."/>
            <person name="Gibbons J.G."/>
            <person name="Terashima K."/>
            <person name="Grigoriev I.V."/>
            <person name="Hibbett D.S."/>
        </authorList>
    </citation>
    <scope>NUCLEOTIDE SEQUENCE</scope>
    <source>
        <strain evidence="1">TMI1499</strain>
    </source>
</reference>
<sequence length="166" mass="18701">MTIRSLQALVEASSLVDSDELYNAFKEAAPFLDNLEQQWGIPPDHQSLPLGILLLPWEFINQSGGGGGGDSEGPVMKDCTGLGLGLGSLSRPARERNGRYPKPLRSAWREWGEAEEYATRWEVLSPEEGERERVGRRLRRETNFNDKSSKRFETQPEIWNTARDLG</sequence>
<proteinExistence type="predicted"/>
<dbReference type="EMBL" id="MU795907">
    <property type="protein sequence ID" value="KAJ3804596.1"/>
    <property type="molecule type" value="Genomic_DNA"/>
</dbReference>
<evidence type="ECO:0000313" key="2">
    <source>
        <dbReference type="Proteomes" id="UP001163835"/>
    </source>
</evidence>
<evidence type="ECO:0000313" key="1">
    <source>
        <dbReference type="EMBL" id="KAJ3804596.1"/>
    </source>
</evidence>
<dbReference type="Proteomes" id="UP001163835">
    <property type="component" value="Unassembled WGS sequence"/>
</dbReference>
<accession>A0ACC1TIR8</accession>
<keyword evidence="2" id="KW-1185">Reference proteome</keyword>
<protein>
    <submittedName>
        <fullName evidence="1">Uncharacterized protein</fullName>
    </submittedName>
</protein>
<gene>
    <name evidence="1" type="ORF">F5876DRAFT_70495</name>
</gene>
<organism evidence="1 2">
    <name type="scientific">Lentinula aff. lateritia</name>
    <dbReference type="NCBI Taxonomy" id="2804960"/>
    <lineage>
        <taxon>Eukaryota</taxon>
        <taxon>Fungi</taxon>
        <taxon>Dikarya</taxon>
        <taxon>Basidiomycota</taxon>
        <taxon>Agaricomycotina</taxon>
        <taxon>Agaricomycetes</taxon>
        <taxon>Agaricomycetidae</taxon>
        <taxon>Agaricales</taxon>
        <taxon>Marasmiineae</taxon>
        <taxon>Omphalotaceae</taxon>
        <taxon>Lentinula</taxon>
    </lineage>
</organism>
<name>A0ACC1TIR8_9AGAR</name>
<comment type="caution">
    <text evidence="1">The sequence shown here is derived from an EMBL/GenBank/DDBJ whole genome shotgun (WGS) entry which is preliminary data.</text>
</comment>